<gene>
    <name evidence="2" type="ORF">T459_03519</name>
</gene>
<evidence type="ECO:0000259" key="1">
    <source>
        <dbReference type="Pfam" id="PF24626"/>
    </source>
</evidence>
<accession>A0A2G3AN22</accession>
<dbReference type="Proteomes" id="UP000222542">
    <property type="component" value="Unassembled WGS sequence"/>
</dbReference>
<evidence type="ECO:0000313" key="2">
    <source>
        <dbReference type="EMBL" id="PHT95637.1"/>
    </source>
</evidence>
<dbReference type="AlphaFoldDB" id="A0A2G3AN22"/>
<name>A0A2G3AN22_CAPAN</name>
<organism evidence="2 3">
    <name type="scientific">Capsicum annuum</name>
    <name type="common">Capsicum pepper</name>
    <dbReference type="NCBI Taxonomy" id="4072"/>
    <lineage>
        <taxon>Eukaryota</taxon>
        <taxon>Viridiplantae</taxon>
        <taxon>Streptophyta</taxon>
        <taxon>Embryophyta</taxon>
        <taxon>Tracheophyta</taxon>
        <taxon>Spermatophyta</taxon>
        <taxon>Magnoliopsida</taxon>
        <taxon>eudicotyledons</taxon>
        <taxon>Gunneridae</taxon>
        <taxon>Pentapetalae</taxon>
        <taxon>asterids</taxon>
        <taxon>lamiids</taxon>
        <taxon>Solanales</taxon>
        <taxon>Solanaceae</taxon>
        <taxon>Solanoideae</taxon>
        <taxon>Capsiceae</taxon>
        <taxon>Capsicum</taxon>
    </lineage>
</organism>
<keyword evidence="3" id="KW-1185">Reference proteome</keyword>
<dbReference type="InterPro" id="IPR056924">
    <property type="entry name" value="SH3_Tf2-1"/>
</dbReference>
<dbReference type="Gramene" id="PHT95637">
    <property type="protein sequence ID" value="PHT95637"/>
    <property type="gene ID" value="T459_03519"/>
</dbReference>
<sequence>MEFKVGEQVLLKVSPIKGVINFGKRGKLIPWYFGPFEVLENVGLVAYRFALPQGMLGFHPIFHVSMLKRYHEDGDYIIKWGLVLLYKDLAFEEKLVAIID</sequence>
<evidence type="ECO:0000313" key="3">
    <source>
        <dbReference type="Proteomes" id="UP000222542"/>
    </source>
</evidence>
<comment type="caution">
    <text evidence="2">The sequence shown here is derived from an EMBL/GenBank/DDBJ whole genome shotgun (WGS) entry which is preliminary data.</text>
</comment>
<dbReference type="PANTHER" id="PTHR46148:SF60">
    <property type="entry name" value="CHROMO DOMAIN-CONTAINING PROTEIN"/>
    <property type="match status" value="1"/>
</dbReference>
<dbReference type="OMA" id="CIIERIR"/>
<proteinExistence type="predicted"/>
<dbReference type="PANTHER" id="PTHR46148">
    <property type="entry name" value="CHROMO DOMAIN-CONTAINING PROTEIN"/>
    <property type="match status" value="1"/>
</dbReference>
<dbReference type="EMBL" id="AYRZ02000001">
    <property type="protein sequence ID" value="PHT95637.1"/>
    <property type="molecule type" value="Genomic_DNA"/>
</dbReference>
<dbReference type="Pfam" id="PF24626">
    <property type="entry name" value="SH3_Tf2-1"/>
    <property type="match status" value="1"/>
</dbReference>
<reference evidence="2 3" key="1">
    <citation type="journal article" date="2014" name="Nat. Genet.">
        <title>Genome sequence of the hot pepper provides insights into the evolution of pungency in Capsicum species.</title>
        <authorList>
            <person name="Kim S."/>
            <person name="Park M."/>
            <person name="Yeom S.I."/>
            <person name="Kim Y.M."/>
            <person name="Lee J.M."/>
            <person name="Lee H.A."/>
            <person name="Seo E."/>
            <person name="Choi J."/>
            <person name="Cheong K."/>
            <person name="Kim K.T."/>
            <person name="Jung K."/>
            <person name="Lee G.W."/>
            <person name="Oh S.K."/>
            <person name="Bae C."/>
            <person name="Kim S.B."/>
            <person name="Lee H.Y."/>
            <person name="Kim S.Y."/>
            <person name="Kim M.S."/>
            <person name="Kang B.C."/>
            <person name="Jo Y.D."/>
            <person name="Yang H.B."/>
            <person name="Jeong H.J."/>
            <person name="Kang W.H."/>
            <person name="Kwon J.K."/>
            <person name="Shin C."/>
            <person name="Lim J.Y."/>
            <person name="Park J.H."/>
            <person name="Huh J.H."/>
            <person name="Kim J.S."/>
            <person name="Kim B.D."/>
            <person name="Cohen O."/>
            <person name="Paran I."/>
            <person name="Suh M.C."/>
            <person name="Lee S.B."/>
            <person name="Kim Y.K."/>
            <person name="Shin Y."/>
            <person name="Noh S.J."/>
            <person name="Park J."/>
            <person name="Seo Y.S."/>
            <person name="Kwon S.Y."/>
            <person name="Kim H.A."/>
            <person name="Park J.M."/>
            <person name="Kim H.J."/>
            <person name="Choi S.B."/>
            <person name="Bosland P.W."/>
            <person name="Reeves G."/>
            <person name="Jo S.H."/>
            <person name="Lee B.W."/>
            <person name="Cho H.T."/>
            <person name="Choi H.S."/>
            <person name="Lee M.S."/>
            <person name="Yu Y."/>
            <person name="Do Choi Y."/>
            <person name="Park B.S."/>
            <person name="van Deynze A."/>
            <person name="Ashrafi H."/>
            <person name="Hill T."/>
            <person name="Kim W.T."/>
            <person name="Pai H.S."/>
            <person name="Ahn H.K."/>
            <person name="Yeam I."/>
            <person name="Giovannoni J.J."/>
            <person name="Rose J.K."/>
            <person name="Sorensen I."/>
            <person name="Lee S.J."/>
            <person name="Kim R.W."/>
            <person name="Choi I.Y."/>
            <person name="Choi B.S."/>
            <person name="Lim J.S."/>
            <person name="Lee Y.H."/>
            <person name="Choi D."/>
        </authorList>
    </citation>
    <scope>NUCLEOTIDE SEQUENCE [LARGE SCALE GENOMIC DNA]</scope>
    <source>
        <strain evidence="3">cv. CM334</strain>
    </source>
</reference>
<protein>
    <recommendedName>
        <fullName evidence="1">Tf2-1-like SH3-like domain-containing protein</fullName>
    </recommendedName>
</protein>
<feature type="domain" description="Tf2-1-like SH3-like" evidence="1">
    <location>
        <begin position="6"/>
        <end position="71"/>
    </location>
</feature>
<reference evidence="2 3" key="2">
    <citation type="journal article" date="2017" name="Genome Biol.">
        <title>New reference genome sequences of hot pepper reveal the massive evolution of plant disease-resistance genes by retroduplication.</title>
        <authorList>
            <person name="Kim S."/>
            <person name="Park J."/>
            <person name="Yeom S.I."/>
            <person name="Kim Y.M."/>
            <person name="Seo E."/>
            <person name="Kim K.T."/>
            <person name="Kim M.S."/>
            <person name="Lee J.M."/>
            <person name="Cheong K."/>
            <person name="Shin H.S."/>
            <person name="Kim S.B."/>
            <person name="Han K."/>
            <person name="Lee J."/>
            <person name="Park M."/>
            <person name="Lee H.A."/>
            <person name="Lee H.Y."/>
            <person name="Lee Y."/>
            <person name="Oh S."/>
            <person name="Lee J.H."/>
            <person name="Choi E."/>
            <person name="Choi E."/>
            <person name="Lee S.E."/>
            <person name="Jeon J."/>
            <person name="Kim H."/>
            <person name="Choi G."/>
            <person name="Song H."/>
            <person name="Lee J."/>
            <person name="Lee S.C."/>
            <person name="Kwon J.K."/>
            <person name="Lee H.Y."/>
            <person name="Koo N."/>
            <person name="Hong Y."/>
            <person name="Kim R.W."/>
            <person name="Kang W.H."/>
            <person name="Huh J.H."/>
            <person name="Kang B.C."/>
            <person name="Yang T.J."/>
            <person name="Lee Y.H."/>
            <person name="Bennetzen J.L."/>
            <person name="Choi D."/>
        </authorList>
    </citation>
    <scope>NUCLEOTIDE SEQUENCE [LARGE SCALE GENOMIC DNA]</scope>
    <source>
        <strain evidence="3">cv. CM334</strain>
    </source>
</reference>